<keyword evidence="9" id="KW-1185">Reference proteome</keyword>
<evidence type="ECO:0000256" key="1">
    <source>
        <dbReference type="ARBA" id="ARBA00004651"/>
    </source>
</evidence>
<dbReference type="Proteomes" id="UP000290624">
    <property type="component" value="Unassembled WGS sequence"/>
</dbReference>
<dbReference type="RefSeq" id="WP_129457726.1">
    <property type="nucleotide sequence ID" value="NZ_PPCV01000002.1"/>
</dbReference>
<reference evidence="8 9" key="1">
    <citation type="submission" date="2018-01" db="EMBL/GenBank/DDBJ databases">
        <title>Lactibacter flavus gen. nov., sp. nov., a novel bacterium of the family Propionibacteriaceae isolated from raw milk and dairy products.</title>
        <authorList>
            <person name="Wenning M."/>
            <person name="Breitenwieser F."/>
            <person name="Huptas C."/>
            <person name="von Neubeck M."/>
            <person name="Busse H.-J."/>
            <person name="Scherer S."/>
        </authorList>
    </citation>
    <scope>NUCLEOTIDE SEQUENCE [LARGE SCALE GENOMIC DNA]</scope>
    <source>
        <strain evidence="8 9">VG341</strain>
    </source>
</reference>
<evidence type="ECO:0000256" key="3">
    <source>
        <dbReference type="ARBA" id="ARBA00022692"/>
    </source>
</evidence>
<evidence type="ECO:0000313" key="8">
    <source>
        <dbReference type="EMBL" id="RXW32858.1"/>
    </source>
</evidence>
<dbReference type="Pfam" id="PF00482">
    <property type="entry name" value="T2SSF"/>
    <property type="match status" value="1"/>
</dbReference>
<feature type="transmembrane region" description="Helical" evidence="6">
    <location>
        <begin position="6"/>
        <end position="23"/>
    </location>
</feature>
<sequence>MAQTFPLAFFAALWAALAVWWALPGDPLRRLRASASRPMWSGLRRWASRLPMLPTKRDVRRQEALRRSVPATCSLLASCLAAGAPPRRALRDVARVVGAPAGPELTAVVQRIDVGVDEADAWADLGSVAGYEEMSRDVARAIRSGLGLADLLHHHAREARLAVASAAMVRARGAGVRGVLPLMICFLPAFFALGIIPLFATFRFNLPLP</sequence>
<protein>
    <submittedName>
        <fullName evidence="8">Secretion system protein</fullName>
    </submittedName>
</protein>
<keyword evidence="5 6" id="KW-0472">Membrane</keyword>
<evidence type="ECO:0000259" key="7">
    <source>
        <dbReference type="Pfam" id="PF00482"/>
    </source>
</evidence>
<comment type="subcellular location">
    <subcellularLocation>
        <location evidence="1">Cell membrane</location>
        <topology evidence="1">Multi-pass membrane protein</topology>
    </subcellularLocation>
</comment>
<evidence type="ECO:0000313" key="9">
    <source>
        <dbReference type="Proteomes" id="UP000290624"/>
    </source>
</evidence>
<dbReference type="EMBL" id="PPCV01000002">
    <property type="protein sequence ID" value="RXW32858.1"/>
    <property type="molecule type" value="Genomic_DNA"/>
</dbReference>
<comment type="caution">
    <text evidence="8">The sequence shown here is derived from an EMBL/GenBank/DDBJ whole genome shotgun (WGS) entry which is preliminary data.</text>
</comment>
<evidence type="ECO:0000256" key="4">
    <source>
        <dbReference type="ARBA" id="ARBA00022989"/>
    </source>
</evidence>
<evidence type="ECO:0000256" key="5">
    <source>
        <dbReference type="ARBA" id="ARBA00023136"/>
    </source>
</evidence>
<feature type="domain" description="Type II secretion system protein GspF" evidence="7">
    <location>
        <begin position="73"/>
        <end position="194"/>
    </location>
</feature>
<dbReference type="AlphaFoldDB" id="A0A4V1Q7K0"/>
<evidence type="ECO:0000256" key="6">
    <source>
        <dbReference type="SAM" id="Phobius"/>
    </source>
</evidence>
<organism evidence="8 9">
    <name type="scientific">Propioniciclava flava</name>
    <dbReference type="NCBI Taxonomy" id="2072026"/>
    <lineage>
        <taxon>Bacteria</taxon>
        <taxon>Bacillati</taxon>
        <taxon>Actinomycetota</taxon>
        <taxon>Actinomycetes</taxon>
        <taxon>Propionibacteriales</taxon>
        <taxon>Propionibacteriaceae</taxon>
        <taxon>Propioniciclava</taxon>
    </lineage>
</organism>
<dbReference type="PANTHER" id="PTHR35007">
    <property type="entry name" value="INTEGRAL MEMBRANE PROTEIN-RELATED"/>
    <property type="match status" value="1"/>
</dbReference>
<evidence type="ECO:0000256" key="2">
    <source>
        <dbReference type="ARBA" id="ARBA00022475"/>
    </source>
</evidence>
<gene>
    <name evidence="8" type="ORF">C1706_02945</name>
</gene>
<dbReference type="PANTHER" id="PTHR35007:SF3">
    <property type="entry name" value="POSSIBLE CONSERVED ALANINE RICH MEMBRANE PROTEIN"/>
    <property type="match status" value="1"/>
</dbReference>
<feature type="transmembrane region" description="Helical" evidence="6">
    <location>
        <begin position="178"/>
        <end position="200"/>
    </location>
</feature>
<name>A0A4V1Q7K0_9ACTN</name>
<accession>A0A4V1Q7K0</accession>
<keyword evidence="2" id="KW-1003">Cell membrane</keyword>
<dbReference type="InterPro" id="IPR018076">
    <property type="entry name" value="T2SS_GspF_dom"/>
</dbReference>
<keyword evidence="3 6" id="KW-0812">Transmembrane</keyword>
<dbReference type="OrthoDB" id="3267562at2"/>
<proteinExistence type="predicted"/>
<dbReference type="GO" id="GO:0005886">
    <property type="term" value="C:plasma membrane"/>
    <property type="evidence" value="ECO:0007669"/>
    <property type="project" value="UniProtKB-SubCell"/>
</dbReference>
<keyword evidence="4 6" id="KW-1133">Transmembrane helix</keyword>